<dbReference type="KEGG" id="nwi:Nwi_2374"/>
<gene>
    <name evidence="1" type="ordered locus">Nwi_2374</name>
</gene>
<organism evidence="1 2">
    <name type="scientific">Nitrobacter winogradskyi (strain ATCC 25391 / DSM 10237 / CIP 104748 / NCIMB 11846 / Nb-255)</name>
    <dbReference type="NCBI Taxonomy" id="323098"/>
    <lineage>
        <taxon>Bacteria</taxon>
        <taxon>Pseudomonadati</taxon>
        <taxon>Pseudomonadota</taxon>
        <taxon>Alphaproteobacteria</taxon>
        <taxon>Hyphomicrobiales</taxon>
        <taxon>Nitrobacteraceae</taxon>
        <taxon>Nitrobacter</taxon>
    </lineage>
</organism>
<sequence length="91" mass="10131">MTRGWTGTRFQIVRLVSRTDWSLVSNDGAFYLGESAIATHVVRDPASRTAFFVQGRSIAFSSEVETGSREENASKQDHRASLLILSEAKRL</sequence>
<name>Q3SQ13_NITWN</name>
<proteinExistence type="predicted"/>
<reference evidence="1 2" key="1">
    <citation type="journal article" date="2006" name="Appl. Environ. Microbiol.">
        <title>Genome sequence of the chemolithoautotrophic nitrite-oxidizing bacterium Nitrobacter winogradskyi Nb-255.</title>
        <authorList>
            <person name="Starkenburg S.R."/>
            <person name="Chain P.S."/>
            <person name="Sayavedra-Soto L.A."/>
            <person name="Hauser L."/>
            <person name="Land M.L."/>
            <person name="Larimer F.W."/>
            <person name="Malfatti S.A."/>
            <person name="Klotz M.G."/>
            <person name="Bottomley P.J."/>
            <person name="Arp D.J."/>
            <person name="Hickey W.J."/>
        </authorList>
    </citation>
    <scope>NUCLEOTIDE SEQUENCE [LARGE SCALE GENOMIC DNA]</scope>
    <source>
        <strain evidence="2">ATCC 25391 / DSM 10237 / CIP 104748 / NCIMB 11846 / Nb-255</strain>
    </source>
</reference>
<dbReference type="HOGENOM" id="CLU_2423960_0_0_5"/>
<protein>
    <submittedName>
        <fullName evidence="1">Uncharacterized protein</fullName>
    </submittedName>
</protein>
<dbReference type="EMBL" id="CP000115">
    <property type="protein sequence ID" value="ABA05628.1"/>
    <property type="molecule type" value="Genomic_DNA"/>
</dbReference>
<dbReference type="AlphaFoldDB" id="Q3SQ13"/>
<evidence type="ECO:0000313" key="2">
    <source>
        <dbReference type="Proteomes" id="UP000002531"/>
    </source>
</evidence>
<accession>Q3SQ13</accession>
<dbReference type="Proteomes" id="UP000002531">
    <property type="component" value="Chromosome"/>
</dbReference>
<keyword evidence="2" id="KW-1185">Reference proteome</keyword>
<evidence type="ECO:0000313" key="1">
    <source>
        <dbReference type="EMBL" id="ABA05628.1"/>
    </source>
</evidence>